<feature type="region of interest" description="Disordered" evidence="2">
    <location>
        <begin position="161"/>
        <end position="194"/>
    </location>
</feature>
<keyword evidence="1 3" id="KW-0732">Signal</keyword>
<dbReference type="AlphaFoldDB" id="A0A066VRP0"/>
<dbReference type="EMBL" id="JMSN01000052">
    <property type="protein sequence ID" value="KDN44367.1"/>
    <property type="molecule type" value="Genomic_DNA"/>
</dbReference>
<gene>
    <name evidence="4" type="ORF">K437DRAFT_224974</name>
</gene>
<accession>A0A066VRP0</accession>
<evidence type="ECO:0000256" key="2">
    <source>
        <dbReference type="SAM" id="MobiDB-lite"/>
    </source>
</evidence>
<dbReference type="STRING" id="1037660.A0A066VRP0"/>
<dbReference type="HOGENOM" id="CLU_1143226_0_0_1"/>
<dbReference type="PANTHER" id="PTHR31836">
    <property type="match status" value="1"/>
</dbReference>
<feature type="chain" id="PRO_5001632294" evidence="3">
    <location>
        <begin position="24"/>
        <end position="243"/>
    </location>
</feature>
<keyword evidence="5" id="KW-1185">Reference proteome</keyword>
<dbReference type="OrthoDB" id="623670at2759"/>
<comment type="caution">
    <text evidence="4">The sequence shown here is derived from an EMBL/GenBank/DDBJ whole genome shotgun (WGS) entry which is preliminary data.</text>
</comment>
<dbReference type="Proteomes" id="UP000027361">
    <property type="component" value="Unassembled WGS sequence"/>
</dbReference>
<feature type="signal peptide" evidence="3">
    <location>
        <begin position="1"/>
        <end position="23"/>
    </location>
</feature>
<protein>
    <submittedName>
        <fullName evidence="4">Uncharacterized protein</fullName>
    </submittedName>
</protein>
<dbReference type="Gene3D" id="2.40.40.10">
    <property type="entry name" value="RlpA-like domain"/>
    <property type="match status" value="1"/>
</dbReference>
<dbReference type="InterPro" id="IPR036908">
    <property type="entry name" value="RlpA-like_sf"/>
</dbReference>
<sequence>MLGRSVASLVLATALLIASGTEAVHSHGQQSVFRRHVKAKGRRISLYASRALQARGGSEFSGIFSGRATNYAPGLGACGGYNTPSEYVVALNSAQFGQEWCGKQISIWANGQSATAQVVDECPGCPDEALDMSPALFSQFAPISQGLFQMNWQVVDANAQTSSSSSNQSSSKNTNTSSSPTSISSSSTSATSNTGTPYINAADTSTMASGAPMVISTGSDSNLAGLGQIVNGFVQLAQEGHQG</sequence>
<reference evidence="4 5" key="1">
    <citation type="submission" date="2014-05" db="EMBL/GenBank/DDBJ databases">
        <title>Draft genome sequence of a rare smut relative, Tilletiaria anomala UBC 951.</title>
        <authorList>
            <consortium name="DOE Joint Genome Institute"/>
            <person name="Toome M."/>
            <person name="Kuo A."/>
            <person name="Henrissat B."/>
            <person name="Lipzen A."/>
            <person name="Tritt A."/>
            <person name="Yoshinaga Y."/>
            <person name="Zane M."/>
            <person name="Barry K."/>
            <person name="Grigoriev I.V."/>
            <person name="Spatafora J.W."/>
            <person name="Aimea M.C."/>
        </authorList>
    </citation>
    <scope>NUCLEOTIDE SEQUENCE [LARGE SCALE GENOMIC DNA]</scope>
    <source>
        <strain evidence="4 5">UBC 951</strain>
    </source>
</reference>
<proteinExistence type="predicted"/>
<evidence type="ECO:0000256" key="1">
    <source>
        <dbReference type="ARBA" id="ARBA00022729"/>
    </source>
</evidence>
<evidence type="ECO:0000313" key="4">
    <source>
        <dbReference type="EMBL" id="KDN44367.1"/>
    </source>
</evidence>
<dbReference type="SUPFAM" id="SSF50685">
    <property type="entry name" value="Barwin-like endoglucanases"/>
    <property type="match status" value="1"/>
</dbReference>
<evidence type="ECO:0000313" key="5">
    <source>
        <dbReference type="Proteomes" id="UP000027361"/>
    </source>
</evidence>
<dbReference type="OMA" id="QISIWAN"/>
<dbReference type="CDD" id="cd22191">
    <property type="entry name" value="DPBB_RlpA_EXP_N-like"/>
    <property type="match status" value="1"/>
</dbReference>
<dbReference type="InParanoid" id="A0A066VRP0"/>
<name>A0A066VRP0_TILAU</name>
<dbReference type="PANTHER" id="PTHR31836:SF28">
    <property type="entry name" value="SRCR DOMAIN-CONTAINING PROTEIN-RELATED"/>
    <property type="match status" value="1"/>
</dbReference>
<dbReference type="InterPro" id="IPR051477">
    <property type="entry name" value="Expansin_CellWall"/>
</dbReference>
<organism evidence="4 5">
    <name type="scientific">Tilletiaria anomala (strain ATCC 24038 / CBS 436.72 / UBC 951)</name>
    <dbReference type="NCBI Taxonomy" id="1037660"/>
    <lineage>
        <taxon>Eukaryota</taxon>
        <taxon>Fungi</taxon>
        <taxon>Dikarya</taxon>
        <taxon>Basidiomycota</taxon>
        <taxon>Ustilaginomycotina</taxon>
        <taxon>Exobasidiomycetes</taxon>
        <taxon>Georgefischeriales</taxon>
        <taxon>Tilletiariaceae</taxon>
        <taxon>Tilletiaria</taxon>
    </lineage>
</organism>
<evidence type="ECO:0000256" key="3">
    <source>
        <dbReference type="SAM" id="SignalP"/>
    </source>
</evidence>
<dbReference type="RefSeq" id="XP_013242737.1">
    <property type="nucleotide sequence ID" value="XM_013387283.1"/>
</dbReference>
<dbReference type="GeneID" id="25262496"/>